<accession>A0ABT1EKX4</accession>
<evidence type="ECO:0000313" key="2">
    <source>
        <dbReference type="Proteomes" id="UP001523565"/>
    </source>
</evidence>
<organism evidence="1 2">
    <name type="scientific">Ohessyouella blattaphilus</name>
    <dbReference type="NCBI Taxonomy" id="2949333"/>
    <lineage>
        <taxon>Bacteria</taxon>
        <taxon>Bacillati</taxon>
        <taxon>Bacillota</taxon>
        <taxon>Clostridia</taxon>
        <taxon>Lachnospirales</taxon>
        <taxon>Lachnospiraceae</taxon>
        <taxon>Ohessyouella</taxon>
    </lineage>
</organism>
<evidence type="ECO:0000313" key="1">
    <source>
        <dbReference type="EMBL" id="MCP1111171.1"/>
    </source>
</evidence>
<keyword evidence="2" id="KW-1185">Reference proteome</keyword>
<sequence>MPFDVIEIYNSINTPVFQERCAHTSWLCMCLAVATDLYGVFPVEVLLKLLERGKGLTFDAASVMAYFDKMPANDVVYKKRLGLFGGEEYFEESMYKELLEYQGDMEYYIPTLMELKDYQEQGFFSRNIQIQRLISFLKRAYELDEKLATVISAQVQKEISLGGEIEDIFELFDSLELVLNSEKEVEKLAKILVEVWNNTRSVLNRGYTMTEMRGR</sequence>
<comment type="caution">
    <text evidence="1">The sequence shown here is derived from an EMBL/GenBank/DDBJ whole genome shotgun (WGS) entry which is preliminary data.</text>
</comment>
<gene>
    <name evidence="1" type="ORF">NK118_13025</name>
</gene>
<dbReference type="EMBL" id="JAMZFV010000025">
    <property type="protein sequence ID" value="MCP1111171.1"/>
    <property type="molecule type" value="Genomic_DNA"/>
</dbReference>
<proteinExistence type="predicted"/>
<dbReference type="RefSeq" id="WP_262070050.1">
    <property type="nucleotide sequence ID" value="NZ_JAMXOC010000025.1"/>
</dbReference>
<reference evidence="1 2" key="1">
    <citation type="journal article" date="2022" name="Genome Biol. Evol.">
        <title>Host diet, physiology and behaviors set the stage for Lachnospiraceae cladogenesis.</title>
        <authorList>
            <person name="Vera-Ponce De Leon A."/>
            <person name="Schneider M."/>
            <person name="Jahnes B.C."/>
            <person name="Sadowski V."/>
            <person name="Camuy-Velez L.A."/>
            <person name="Duan J."/>
            <person name="Sabree Z.L."/>
        </authorList>
    </citation>
    <scope>NUCLEOTIDE SEQUENCE [LARGE SCALE GENOMIC DNA]</scope>
    <source>
        <strain evidence="1 2">PAL227</strain>
    </source>
</reference>
<name>A0ABT1EKX4_9FIRM</name>
<dbReference type="Proteomes" id="UP001523565">
    <property type="component" value="Unassembled WGS sequence"/>
</dbReference>
<protein>
    <submittedName>
        <fullName evidence="1">Uncharacterized protein</fullName>
    </submittedName>
</protein>